<evidence type="ECO:0000259" key="5">
    <source>
        <dbReference type="PROSITE" id="PS00036"/>
    </source>
</evidence>
<feature type="coiled-coil region" evidence="3">
    <location>
        <begin position="85"/>
        <end position="112"/>
    </location>
</feature>
<feature type="compositionally biased region" description="Polar residues" evidence="4">
    <location>
        <begin position="1"/>
        <end position="11"/>
    </location>
</feature>
<protein>
    <recommendedName>
        <fullName evidence="5">BZIP domain-containing protein</fullName>
    </recommendedName>
</protein>
<keyword evidence="2" id="KW-0539">Nucleus</keyword>
<dbReference type="PROSITE" id="PS00036">
    <property type="entry name" value="BZIP_BASIC"/>
    <property type="match status" value="1"/>
</dbReference>
<evidence type="ECO:0000256" key="3">
    <source>
        <dbReference type="SAM" id="Coils"/>
    </source>
</evidence>
<organism evidence="6 7">
    <name type="scientific">Endocarpon pusillum</name>
    <dbReference type="NCBI Taxonomy" id="364733"/>
    <lineage>
        <taxon>Eukaryota</taxon>
        <taxon>Fungi</taxon>
        <taxon>Dikarya</taxon>
        <taxon>Ascomycota</taxon>
        <taxon>Pezizomycotina</taxon>
        <taxon>Eurotiomycetes</taxon>
        <taxon>Chaetothyriomycetidae</taxon>
        <taxon>Verrucariales</taxon>
        <taxon>Verrucariaceae</taxon>
        <taxon>Endocarpon</taxon>
    </lineage>
</organism>
<dbReference type="GO" id="GO:0090575">
    <property type="term" value="C:RNA polymerase II transcription regulator complex"/>
    <property type="evidence" value="ECO:0007669"/>
    <property type="project" value="TreeGrafter"/>
</dbReference>
<feature type="compositionally biased region" description="Polar residues" evidence="4">
    <location>
        <begin position="186"/>
        <end position="195"/>
    </location>
</feature>
<dbReference type="Proteomes" id="UP000606974">
    <property type="component" value="Unassembled WGS sequence"/>
</dbReference>
<dbReference type="InterPro" id="IPR046347">
    <property type="entry name" value="bZIP_sf"/>
</dbReference>
<evidence type="ECO:0000256" key="2">
    <source>
        <dbReference type="ARBA" id="ARBA00023242"/>
    </source>
</evidence>
<evidence type="ECO:0000256" key="4">
    <source>
        <dbReference type="SAM" id="MobiDB-lite"/>
    </source>
</evidence>
<reference evidence="6" key="1">
    <citation type="submission" date="2020-02" db="EMBL/GenBank/DDBJ databases">
        <authorList>
            <person name="Palmer J.M."/>
        </authorList>
    </citation>
    <scope>NUCLEOTIDE SEQUENCE</scope>
    <source>
        <strain evidence="6">EPUS1.4</strain>
        <tissue evidence="6">Thallus</tissue>
    </source>
</reference>
<comment type="caution">
    <text evidence="6">The sequence shown here is derived from an EMBL/GenBank/DDBJ whole genome shotgun (WGS) entry which is preliminary data.</text>
</comment>
<dbReference type="GO" id="GO:0001228">
    <property type="term" value="F:DNA-binding transcription activator activity, RNA polymerase II-specific"/>
    <property type="evidence" value="ECO:0007669"/>
    <property type="project" value="TreeGrafter"/>
</dbReference>
<feature type="compositionally biased region" description="Polar residues" evidence="4">
    <location>
        <begin position="153"/>
        <end position="179"/>
    </location>
</feature>
<dbReference type="InterPro" id="IPR004827">
    <property type="entry name" value="bZIP"/>
</dbReference>
<dbReference type="EMBL" id="JAACFV010000130">
    <property type="protein sequence ID" value="KAF7504684.1"/>
    <property type="molecule type" value="Genomic_DNA"/>
</dbReference>
<dbReference type="OrthoDB" id="2285533at2759"/>
<proteinExistence type="predicted"/>
<evidence type="ECO:0000313" key="7">
    <source>
        <dbReference type="Proteomes" id="UP000606974"/>
    </source>
</evidence>
<dbReference type="SUPFAM" id="SSF57959">
    <property type="entry name" value="Leucine zipper domain"/>
    <property type="match status" value="1"/>
</dbReference>
<keyword evidence="3" id="KW-0175">Coiled coil</keyword>
<comment type="subcellular location">
    <subcellularLocation>
        <location evidence="1">Nucleus</location>
    </subcellularLocation>
</comment>
<dbReference type="AlphaFoldDB" id="A0A8H7DZ56"/>
<accession>A0A8H7DZ56</accession>
<feature type="region of interest" description="Disordered" evidence="4">
    <location>
        <begin position="143"/>
        <end position="278"/>
    </location>
</feature>
<gene>
    <name evidence="6" type="ORF">GJ744_001965</name>
</gene>
<feature type="region of interest" description="Disordered" evidence="4">
    <location>
        <begin position="314"/>
        <end position="338"/>
    </location>
</feature>
<dbReference type="PANTHER" id="PTHR40621:SF9">
    <property type="entry name" value="MEAB PROTEIN"/>
    <property type="match status" value="1"/>
</dbReference>
<dbReference type="Gene3D" id="1.20.5.170">
    <property type="match status" value="1"/>
</dbReference>
<dbReference type="GO" id="GO:0000976">
    <property type="term" value="F:transcription cis-regulatory region binding"/>
    <property type="evidence" value="ECO:0007669"/>
    <property type="project" value="InterPro"/>
</dbReference>
<evidence type="ECO:0000313" key="6">
    <source>
        <dbReference type="EMBL" id="KAF7504684.1"/>
    </source>
</evidence>
<feature type="compositionally biased region" description="Low complexity" evidence="4">
    <location>
        <begin position="208"/>
        <end position="221"/>
    </location>
</feature>
<dbReference type="PANTHER" id="PTHR40621">
    <property type="entry name" value="TRANSCRIPTION FACTOR KAPC-RELATED"/>
    <property type="match status" value="1"/>
</dbReference>
<keyword evidence="7" id="KW-1185">Reference proteome</keyword>
<feature type="region of interest" description="Disordered" evidence="4">
    <location>
        <begin position="1"/>
        <end position="74"/>
    </location>
</feature>
<name>A0A8H7DZ56_9EURO</name>
<dbReference type="CDD" id="cd14688">
    <property type="entry name" value="bZIP_YAP"/>
    <property type="match status" value="1"/>
</dbReference>
<evidence type="ECO:0000256" key="1">
    <source>
        <dbReference type="ARBA" id="ARBA00004123"/>
    </source>
</evidence>
<feature type="domain" description="BZIP" evidence="5">
    <location>
        <begin position="66"/>
        <end position="80"/>
    </location>
</feature>
<dbReference type="InterPro" id="IPR050936">
    <property type="entry name" value="AP-1-like"/>
</dbReference>
<sequence length="374" mass="41148">MGSMMETSDATPSDPIVPKSESIHDGYSSSSVSTPEGDIGPVTQDVVQVQKRKGGRKPIYATSEERKQRNRQAQAAFRERRTEYIKQLENTIKHHEDTLQNLQQSHRSAADECLMLRYKNSLLERVLLEKGIDVQAELRMKSSPHLGPMKAPQTMTSQASPVQRTMMSRQQAARSNCTTVVPPLQPVNTTTQNGHESIYSRPSPYPRQPSQSPSPSTSRPSGFSVQGVLSSPTSNFPNQPTHQQQRPQLRPERNSFSQHSAVSRPTAGTSSSHPISIPDQEFDAQGEMLDDAPGDDTGVDQFIPNFRLPDVSMSMHGQPAPPLPSMTDAGGGPFASGNHAFDPYDPMLDADPFGLSASMHFPTPYTYDAQPVRR</sequence>
<feature type="compositionally biased region" description="Polar residues" evidence="4">
    <location>
        <begin position="254"/>
        <end position="274"/>
    </location>
</feature>
<feature type="compositionally biased region" description="Polar residues" evidence="4">
    <location>
        <begin position="223"/>
        <end position="247"/>
    </location>
</feature>